<dbReference type="STRING" id="436010.A0A166F2U1"/>
<proteinExistence type="predicted"/>
<dbReference type="AlphaFoldDB" id="A0A166F2U1"/>
<dbReference type="SUPFAM" id="SSF144232">
    <property type="entry name" value="HIT/MYND zinc finger-like"/>
    <property type="match status" value="1"/>
</dbReference>
<organism evidence="6 7">
    <name type="scientific">Athelia psychrophila</name>
    <dbReference type="NCBI Taxonomy" id="1759441"/>
    <lineage>
        <taxon>Eukaryota</taxon>
        <taxon>Fungi</taxon>
        <taxon>Dikarya</taxon>
        <taxon>Basidiomycota</taxon>
        <taxon>Agaricomycotina</taxon>
        <taxon>Agaricomycetes</taxon>
        <taxon>Agaricomycetidae</taxon>
        <taxon>Atheliales</taxon>
        <taxon>Atheliaceae</taxon>
        <taxon>Athelia</taxon>
    </lineage>
</organism>
<evidence type="ECO:0000256" key="2">
    <source>
        <dbReference type="ARBA" id="ARBA00022771"/>
    </source>
</evidence>
<dbReference type="Pfam" id="PF01753">
    <property type="entry name" value="zf-MYND"/>
    <property type="match status" value="1"/>
</dbReference>
<evidence type="ECO:0000313" key="6">
    <source>
        <dbReference type="EMBL" id="KZP16375.1"/>
    </source>
</evidence>
<name>A0A166F2U1_9AGAM</name>
<sequence length="409" mass="46507">MPIHVGDQCEECLKHTFKSCHDPATHNRCHRCLPDDQTLHRCSKCHIVRYCSRKCQKLHWPAHKRSCKDSTDTLEGIKRMPWEMAERASTHRRWTERHGPVIMQAAMQAMKLWENRGAIETTVFLVYLDVEEYVESDKERKIMFSRSIKVAKSISTAEVHAMYDHVFAQMQTSAKEGSVSAHDALEEALSHRPGLLRIAVIDECPLGIRTPFFNMLPTTFDEETLGAQSAQMPADGDWLRLLKKRIDLAENAWKQPIRRAAYQHWIDKNQICTIHAGIHALNLQKQPNRTDTDVFLVVVDCREEPISLVRRLTKFVYSVGKACAIPANEVHKKYPAATDAIAASAAVPLKTGDRLLQIVAVDDDGVIDDDDQMPVFLQISPFVHIIPQGAALPSFEPSWRSKYKKIARS</sequence>
<dbReference type="InterPro" id="IPR002893">
    <property type="entry name" value="Znf_MYND"/>
</dbReference>
<evidence type="ECO:0000259" key="5">
    <source>
        <dbReference type="PROSITE" id="PS50865"/>
    </source>
</evidence>
<gene>
    <name evidence="6" type="ORF">FIBSPDRAFT_1047600</name>
</gene>
<dbReference type="EMBL" id="KV417594">
    <property type="protein sequence ID" value="KZP16375.1"/>
    <property type="molecule type" value="Genomic_DNA"/>
</dbReference>
<feature type="domain" description="MYND-type" evidence="5">
    <location>
        <begin position="29"/>
        <end position="67"/>
    </location>
</feature>
<evidence type="ECO:0000256" key="4">
    <source>
        <dbReference type="PROSITE-ProRule" id="PRU00134"/>
    </source>
</evidence>
<evidence type="ECO:0000256" key="1">
    <source>
        <dbReference type="ARBA" id="ARBA00022723"/>
    </source>
</evidence>
<dbReference type="GO" id="GO:0008270">
    <property type="term" value="F:zinc ion binding"/>
    <property type="evidence" value="ECO:0007669"/>
    <property type="project" value="UniProtKB-KW"/>
</dbReference>
<dbReference type="PROSITE" id="PS50865">
    <property type="entry name" value="ZF_MYND_2"/>
    <property type="match status" value="1"/>
</dbReference>
<reference evidence="6 7" key="1">
    <citation type="journal article" date="2016" name="Mol. Biol. Evol.">
        <title>Comparative Genomics of Early-Diverging Mushroom-Forming Fungi Provides Insights into the Origins of Lignocellulose Decay Capabilities.</title>
        <authorList>
            <person name="Nagy L.G."/>
            <person name="Riley R."/>
            <person name="Tritt A."/>
            <person name="Adam C."/>
            <person name="Daum C."/>
            <person name="Floudas D."/>
            <person name="Sun H."/>
            <person name="Yadav J.S."/>
            <person name="Pangilinan J."/>
            <person name="Larsson K.H."/>
            <person name="Matsuura K."/>
            <person name="Barry K."/>
            <person name="Labutti K."/>
            <person name="Kuo R."/>
            <person name="Ohm R.A."/>
            <person name="Bhattacharya S.S."/>
            <person name="Shirouzu T."/>
            <person name="Yoshinaga Y."/>
            <person name="Martin F.M."/>
            <person name="Grigoriev I.V."/>
            <person name="Hibbett D.S."/>
        </authorList>
    </citation>
    <scope>NUCLEOTIDE SEQUENCE [LARGE SCALE GENOMIC DNA]</scope>
    <source>
        <strain evidence="6 7">CBS 109695</strain>
    </source>
</reference>
<protein>
    <recommendedName>
        <fullName evidence="5">MYND-type domain-containing protein</fullName>
    </recommendedName>
</protein>
<keyword evidence="3" id="KW-0862">Zinc</keyword>
<dbReference type="OrthoDB" id="549788at2759"/>
<accession>A0A166F2U1</accession>
<keyword evidence="1" id="KW-0479">Metal-binding</keyword>
<evidence type="ECO:0000313" key="7">
    <source>
        <dbReference type="Proteomes" id="UP000076532"/>
    </source>
</evidence>
<evidence type="ECO:0000256" key="3">
    <source>
        <dbReference type="ARBA" id="ARBA00022833"/>
    </source>
</evidence>
<keyword evidence="7" id="KW-1185">Reference proteome</keyword>
<dbReference type="Proteomes" id="UP000076532">
    <property type="component" value="Unassembled WGS sequence"/>
</dbReference>
<dbReference type="Gene3D" id="6.10.140.2220">
    <property type="match status" value="1"/>
</dbReference>
<keyword evidence="2 4" id="KW-0863">Zinc-finger</keyword>